<evidence type="ECO:0000313" key="2">
    <source>
        <dbReference type="Proteomes" id="UP001208570"/>
    </source>
</evidence>
<dbReference type="Proteomes" id="UP001208570">
    <property type="component" value="Unassembled WGS sequence"/>
</dbReference>
<evidence type="ECO:0000313" key="1">
    <source>
        <dbReference type="EMBL" id="KAK2144063.1"/>
    </source>
</evidence>
<gene>
    <name evidence="1" type="ORF">LSH36_790g01035</name>
</gene>
<accession>A0AAD9J0J3</accession>
<comment type="caution">
    <text evidence="1">The sequence shown here is derived from an EMBL/GenBank/DDBJ whole genome shotgun (WGS) entry which is preliminary data.</text>
</comment>
<name>A0AAD9J0J3_9ANNE</name>
<organism evidence="1 2">
    <name type="scientific">Paralvinella palmiformis</name>
    <dbReference type="NCBI Taxonomy" id="53620"/>
    <lineage>
        <taxon>Eukaryota</taxon>
        <taxon>Metazoa</taxon>
        <taxon>Spiralia</taxon>
        <taxon>Lophotrochozoa</taxon>
        <taxon>Annelida</taxon>
        <taxon>Polychaeta</taxon>
        <taxon>Sedentaria</taxon>
        <taxon>Canalipalpata</taxon>
        <taxon>Terebellida</taxon>
        <taxon>Terebelliformia</taxon>
        <taxon>Alvinellidae</taxon>
        <taxon>Paralvinella</taxon>
    </lineage>
</organism>
<dbReference type="EMBL" id="JAODUP010000790">
    <property type="protein sequence ID" value="KAK2144063.1"/>
    <property type="molecule type" value="Genomic_DNA"/>
</dbReference>
<proteinExistence type="predicted"/>
<sequence>MNRNMYGNDVIPRSTYLPSGAQKGWLNREAPLVEGRLTAFYYYIHSNQTRKTMEIYIQIWRGTSQCYKYQLVWQRKITFTTSDREGLVKVEFYYSSAFITKSLDYIGWTFTKENGFISFAYTEQHKTFFTKSSQGPHFIPEVLQTYEFDNIHLPSIFSVAVKVDPENVISTPVDVIPAYDQVEHGGVDGQQYAEIRESQQIQNTEASPDDMYITTIQDESDQYEKPTTGINMVDRPNLYQSLNK</sequence>
<reference evidence="1" key="1">
    <citation type="journal article" date="2023" name="Mol. Biol. Evol.">
        <title>Third-Generation Sequencing Reveals the Adaptive Role of the Epigenome in Three Deep-Sea Polychaetes.</title>
        <authorList>
            <person name="Perez M."/>
            <person name="Aroh O."/>
            <person name="Sun Y."/>
            <person name="Lan Y."/>
            <person name="Juniper S.K."/>
            <person name="Young C.R."/>
            <person name="Angers B."/>
            <person name="Qian P.Y."/>
        </authorList>
    </citation>
    <scope>NUCLEOTIDE SEQUENCE</scope>
    <source>
        <strain evidence="1">P08H-3</strain>
    </source>
</reference>
<dbReference type="AlphaFoldDB" id="A0AAD9J0J3"/>
<keyword evidence="2" id="KW-1185">Reference proteome</keyword>
<protein>
    <submittedName>
        <fullName evidence="1">Uncharacterized protein</fullName>
    </submittedName>
</protein>